<accession>A0AAW1R8C0</accession>
<dbReference type="Proteomes" id="UP001489004">
    <property type="component" value="Unassembled WGS sequence"/>
</dbReference>
<gene>
    <name evidence="6" type="ORF">WJX72_008015</name>
</gene>
<comment type="similarity">
    <text evidence="1 4">Belongs to the universal ribosomal protein uL13 family.</text>
</comment>
<dbReference type="CDD" id="cd00392">
    <property type="entry name" value="Ribosomal_L13"/>
    <property type="match status" value="1"/>
</dbReference>
<evidence type="ECO:0000256" key="3">
    <source>
        <dbReference type="ARBA" id="ARBA00023274"/>
    </source>
</evidence>
<dbReference type="GO" id="GO:0017148">
    <property type="term" value="P:negative regulation of translation"/>
    <property type="evidence" value="ECO:0007669"/>
    <property type="project" value="TreeGrafter"/>
</dbReference>
<evidence type="ECO:0000256" key="1">
    <source>
        <dbReference type="ARBA" id="ARBA00006227"/>
    </source>
</evidence>
<dbReference type="Pfam" id="PF00572">
    <property type="entry name" value="Ribosomal_L13"/>
    <property type="match status" value="1"/>
</dbReference>
<dbReference type="InterPro" id="IPR005822">
    <property type="entry name" value="Ribosomal_uL13"/>
</dbReference>
<proteinExistence type="inferred from homology"/>
<dbReference type="GO" id="GO:0006412">
    <property type="term" value="P:translation"/>
    <property type="evidence" value="ECO:0007669"/>
    <property type="project" value="InterPro"/>
</dbReference>
<feature type="region of interest" description="Disordered" evidence="5">
    <location>
        <begin position="208"/>
        <end position="232"/>
    </location>
</feature>
<dbReference type="SUPFAM" id="SSF52161">
    <property type="entry name" value="Ribosomal protein L13"/>
    <property type="match status" value="1"/>
</dbReference>
<evidence type="ECO:0000256" key="2">
    <source>
        <dbReference type="ARBA" id="ARBA00022980"/>
    </source>
</evidence>
<evidence type="ECO:0008006" key="8">
    <source>
        <dbReference type="Google" id="ProtNLM"/>
    </source>
</evidence>
<dbReference type="HAMAP" id="MF_01366">
    <property type="entry name" value="Ribosomal_uL13"/>
    <property type="match status" value="1"/>
</dbReference>
<dbReference type="GO" id="GO:0003735">
    <property type="term" value="F:structural constituent of ribosome"/>
    <property type="evidence" value="ECO:0007669"/>
    <property type="project" value="InterPro"/>
</dbReference>
<evidence type="ECO:0000256" key="4">
    <source>
        <dbReference type="RuleBase" id="RU003877"/>
    </source>
</evidence>
<dbReference type="NCBIfam" id="TIGR01066">
    <property type="entry name" value="rplM_bact"/>
    <property type="match status" value="1"/>
</dbReference>
<evidence type="ECO:0000256" key="5">
    <source>
        <dbReference type="SAM" id="MobiDB-lite"/>
    </source>
</evidence>
<dbReference type="GO" id="GO:0005762">
    <property type="term" value="C:mitochondrial large ribosomal subunit"/>
    <property type="evidence" value="ECO:0007669"/>
    <property type="project" value="TreeGrafter"/>
</dbReference>
<dbReference type="InterPro" id="IPR036899">
    <property type="entry name" value="Ribosomal_uL13_sf"/>
</dbReference>
<dbReference type="Gene3D" id="3.90.1180.10">
    <property type="entry name" value="Ribosomal protein L13"/>
    <property type="match status" value="1"/>
</dbReference>
<dbReference type="EMBL" id="JALJOR010000001">
    <property type="protein sequence ID" value="KAK9829808.1"/>
    <property type="molecule type" value="Genomic_DNA"/>
</dbReference>
<dbReference type="InterPro" id="IPR005823">
    <property type="entry name" value="Ribosomal_uL13_bac-type"/>
</dbReference>
<dbReference type="InterPro" id="IPR023563">
    <property type="entry name" value="Ribosomal_uL13_CS"/>
</dbReference>
<evidence type="ECO:0000313" key="7">
    <source>
        <dbReference type="Proteomes" id="UP001489004"/>
    </source>
</evidence>
<dbReference type="PANTHER" id="PTHR11545">
    <property type="entry name" value="RIBOSOMAL PROTEIN L13"/>
    <property type="match status" value="1"/>
</dbReference>
<comment type="caution">
    <text evidence="6">The sequence shown here is derived from an EMBL/GenBank/DDBJ whole genome shotgun (WGS) entry which is preliminary data.</text>
</comment>
<dbReference type="PANTHER" id="PTHR11545:SF41">
    <property type="entry name" value="50S RIBOSOMAL PROTEIN L13, CHLOROPLASTIC"/>
    <property type="match status" value="1"/>
</dbReference>
<name>A0AAW1R8C0_9CHLO</name>
<keyword evidence="2 4" id="KW-0689">Ribosomal protein</keyword>
<dbReference type="GO" id="GO:0003729">
    <property type="term" value="F:mRNA binding"/>
    <property type="evidence" value="ECO:0007669"/>
    <property type="project" value="TreeGrafter"/>
</dbReference>
<dbReference type="AlphaFoldDB" id="A0AAW1R8C0"/>
<feature type="compositionally biased region" description="Polar residues" evidence="5">
    <location>
        <begin position="215"/>
        <end position="232"/>
    </location>
</feature>
<sequence>MAQAGSIVASGFISVGTSARRTAAPCAATTSCRVPARTACRQHARLQSSTATRAAVIDVEATTVGSVESLGPDLWNKTYYPTAFDASNERKPWFIVDAEGQTLGRLAVLVANHIRGKNLPTYTPSMDMGAFVIVINAEKVQVTGKKYDQKMYYNQGVNGRPGSMKTESFKHLQARIPERIVERAVRGMLPKGRLGNDLFNHLKVFKGTKHPHQAQRPTDITPQINQKPQVSA</sequence>
<organism evidence="6 7">
    <name type="scientific">[Myrmecia] bisecta</name>
    <dbReference type="NCBI Taxonomy" id="41462"/>
    <lineage>
        <taxon>Eukaryota</taxon>
        <taxon>Viridiplantae</taxon>
        <taxon>Chlorophyta</taxon>
        <taxon>core chlorophytes</taxon>
        <taxon>Trebouxiophyceae</taxon>
        <taxon>Trebouxiales</taxon>
        <taxon>Trebouxiaceae</taxon>
        <taxon>Myrmecia</taxon>
    </lineage>
</organism>
<protein>
    <recommendedName>
        <fullName evidence="8">50S ribosomal protein L13, chloroplastic</fullName>
    </recommendedName>
</protein>
<keyword evidence="3 4" id="KW-0687">Ribonucleoprotein</keyword>
<keyword evidence="7" id="KW-1185">Reference proteome</keyword>
<reference evidence="6 7" key="1">
    <citation type="journal article" date="2024" name="Nat. Commun.">
        <title>Phylogenomics reveals the evolutionary origins of lichenization in chlorophyte algae.</title>
        <authorList>
            <person name="Puginier C."/>
            <person name="Libourel C."/>
            <person name="Otte J."/>
            <person name="Skaloud P."/>
            <person name="Haon M."/>
            <person name="Grisel S."/>
            <person name="Petersen M."/>
            <person name="Berrin J.G."/>
            <person name="Delaux P.M."/>
            <person name="Dal Grande F."/>
            <person name="Keller J."/>
        </authorList>
    </citation>
    <scope>NUCLEOTIDE SEQUENCE [LARGE SCALE GENOMIC DNA]</scope>
    <source>
        <strain evidence="6 7">SAG 2043</strain>
    </source>
</reference>
<dbReference type="PROSITE" id="PS00783">
    <property type="entry name" value="RIBOSOMAL_L13"/>
    <property type="match status" value="1"/>
</dbReference>
<evidence type="ECO:0000313" key="6">
    <source>
        <dbReference type="EMBL" id="KAK9829808.1"/>
    </source>
</evidence>